<evidence type="ECO:0000313" key="13">
    <source>
        <dbReference type="Proteomes" id="UP000179037"/>
    </source>
</evidence>
<dbReference type="Pfam" id="PF08282">
    <property type="entry name" value="Hydrolase_3"/>
    <property type="match status" value="1"/>
</dbReference>
<feature type="binding site" evidence="11">
    <location>
        <position position="30"/>
    </location>
    <ligand>
        <name>substrate</name>
    </ligand>
</feature>
<evidence type="ECO:0000256" key="11">
    <source>
        <dbReference type="PIRSR" id="PIRSR006118-2"/>
    </source>
</evidence>
<evidence type="ECO:0000256" key="3">
    <source>
        <dbReference type="ARBA" id="ARBA00005893"/>
    </source>
</evidence>
<comment type="subunit">
    <text evidence="4">Homotetramer.</text>
</comment>
<dbReference type="InterPro" id="IPR050793">
    <property type="entry name" value="CMP-NeuNAc_synthase"/>
</dbReference>
<evidence type="ECO:0000256" key="9">
    <source>
        <dbReference type="ARBA" id="ARBA00022842"/>
    </source>
</evidence>
<comment type="caution">
    <text evidence="12">The sequence shown here is derived from an EMBL/GenBank/DDBJ whole genome shotgun (WGS) entry which is preliminary data.</text>
</comment>
<reference evidence="12 13" key="1">
    <citation type="journal article" date="2016" name="Nat. Commun.">
        <title>Thousands of microbial genomes shed light on interconnected biogeochemical processes in an aquifer system.</title>
        <authorList>
            <person name="Anantharaman K."/>
            <person name="Brown C.T."/>
            <person name="Hug L.A."/>
            <person name="Sharon I."/>
            <person name="Castelle C.J."/>
            <person name="Probst A.J."/>
            <person name="Thomas B.C."/>
            <person name="Singh A."/>
            <person name="Wilkins M.J."/>
            <person name="Karaoz U."/>
            <person name="Brodie E.L."/>
            <person name="Williams K.H."/>
            <person name="Hubbard S.S."/>
            <person name="Banfield J.F."/>
        </authorList>
    </citation>
    <scope>NUCLEOTIDE SEQUENCE [LARGE SCALE GENOMIC DNA]</scope>
</reference>
<accession>A0A1F6TWI1</accession>
<dbReference type="GO" id="GO:0019143">
    <property type="term" value="F:3-deoxy-manno-octulosonate-8-phosphatase activity"/>
    <property type="evidence" value="ECO:0007669"/>
    <property type="project" value="UniProtKB-EC"/>
</dbReference>
<comment type="similarity">
    <text evidence="3">Belongs to the KdsC family.</text>
</comment>
<comment type="cofactor">
    <cofactor evidence="2 11">
        <name>Mg(2+)</name>
        <dbReference type="ChEBI" id="CHEBI:18420"/>
    </cofactor>
</comment>
<evidence type="ECO:0000256" key="1">
    <source>
        <dbReference type="ARBA" id="ARBA00000898"/>
    </source>
</evidence>
<dbReference type="Gene3D" id="3.40.50.1000">
    <property type="entry name" value="HAD superfamily/HAD-like"/>
    <property type="match status" value="1"/>
</dbReference>
<dbReference type="NCBIfam" id="TIGR01670">
    <property type="entry name" value="KdsC-phosphatas"/>
    <property type="match status" value="1"/>
</dbReference>
<evidence type="ECO:0000256" key="7">
    <source>
        <dbReference type="ARBA" id="ARBA00022723"/>
    </source>
</evidence>
<dbReference type="InterPro" id="IPR006549">
    <property type="entry name" value="HAD-SF_hydro_IIIA"/>
</dbReference>
<dbReference type="SUPFAM" id="SSF56784">
    <property type="entry name" value="HAD-like"/>
    <property type="match status" value="1"/>
</dbReference>
<evidence type="ECO:0000256" key="6">
    <source>
        <dbReference type="ARBA" id="ARBA00020092"/>
    </source>
</evidence>
<evidence type="ECO:0000256" key="2">
    <source>
        <dbReference type="ARBA" id="ARBA00001946"/>
    </source>
</evidence>
<dbReference type="PANTHER" id="PTHR21485">
    <property type="entry name" value="HAD SUPERFAMILY MEMBERS CMAS AND KDSC"/>
    <property type="match status" value="1"/>
</dbReference>
<evidence type="ECO:0000256" key="10">
    <source>
        <dbReference type="ARBA" id="ARBA00031051"/>
    </source>
</evidence>
<dbReference type="InterPro" id="IPR023214">
    <property type="entry name" value="HAD_sf"/>
</dbReference>
<dbReference type="NCBIfam" id="TIGR01662">
    <property type="entry name" value="HAD-SF-IIIA"/>
    <property type="match status" value="1"/>
</dbReference>
<dbReference type="GO" id="GO:0008781">
    <property type="term" value="F:N-acylneuraminate cytidylyltransferase activity"/>
    <property type="evidence" value="ECO:0007669"/>
    <property type="project" value="TreeGrafter"/>
</dbReference>
<dbReference type="GO" id="GO:0046872">
    <property type="term" value="F:metal ion binding"/>
    <property type="evidence" value="ECO:0007669"/>
    <property type="project" value="UniProtKB-KW"/>
</dbReference>
<dbReference type="SFLD" id="SFLDS00003">
    <property type="entry name" value="Haloacid_Dehalogenase"/>
    <property type="match status" value="1"/>
</dbReference>
<sequence>MNQILTPSFEIKSEVLALAARVKLLLFDVDGVLTDGRLVIGDDKQEYKAFNSRDGHGIKMLQRHGVIVGIITGRTSEVVKHRVKNLKIKHVYQGCKEKLPVYRKLIKKLELSPEQTAYVGDDVMDLPIMLQVGLAVAVQNAHPLAKRHAHWITPSIGGYGAAREACEMILHAHGVYHAEMQRYLASDGEPSAG</sequence>
<evidence type="ECO:0000256" key="8">
    <source>
        <dbReference type="ARBA" id="ARBA00022801"/>
    </source>
</evidence>
<dbReference type="Proteomes" id="UP000179037">
    <property type="component" value="Unassembled WGS sequence"/>
</dbReference>
<evidence type="ECO:0000313" key="12">
    <source>
        <dbReference type="EMBL" id="OGI49446.1"/>
    </source>
</evidence>
<dbReference type="FunFam" id="3.40.50.1000:FF:000029">
    <property type="entry name" value="3-deoxy-D-manno-octulosonate 8-phosphate phosphatase KdsC"/>
    <property type="match status" value="1"/>
</dbReference>
<evidence type="ECO:0000256" key="4">
    <source>
        <dbReference type="ARBA" id="ARBA00011881"/>
    </source>
</evidence>
<organism evidence="12 13">
    <name type="scientific">Candidatus Muproteobacteria bacterium RIFCSPLOWO2_01_FULL_60_18</name>
    <dbReference type="NCBI Taxonomy" id="1817768"/>
    <lineage>
        <taxon>Bacteria</taxon>
        <taxon>Pseudomonadati</taxon>
        <taxon>Pseudomonadota</taxon>
        <taxon>Candidatus Muproteobacteria</taxon>
    </lineage>
</organism>
<dbReference type="STRING" id="1817768.A3A87_08485"/>
<evidence type="ECO:0000256" key="5">
    <source>
        <dbReference type="ARBA" id="ARBA00013066"/>
    </source>
</evidence>
<feature type="binding site" evidence="11">
    <location>
        <position position="28"/>
    </location>
    <ligand>
        <name>Mg(2+)</name>
        <dbReference type="ChEBI" id="CHEBI:18420"/>
    </ligand>
</feature>
<protein>
    <recommendedName>
        <fullName evidence="6">3-deoxy-D-manno-octulosonate 8-phosphate phosphatase KdsC</fullName>
        <ecNumber evidence="5">3.1.3.45</ecNumber>
    </recommendedName>
    <alternativeName>
        <fullName evidence="10">KDO 8-P phosphatase</fullName>
    </alternativeName>
</protein>
<name>A0A1F6TWI1_9PROT</name>
<keyword evidence="8" id="KW-0378">Hydrolase</keyword>
<comment type="catalytic activity">
    <reaction evidence="1">
        <text>3-deoxy-alpha-D-manno-2-octulosonate-8-phosphate + H2O = 3-deoxy-alpha-D-manno-oct-2-ulosonate + phosphate</text>
        <dbReference type="Rhea" id="RHEA:11500"/>
        <dbReference type="ChEBI" id="CHEBI:15377"/>
        <dbReference type="ChEBI" id="CHEBI:43474"/>
        <dbReference type="ChEBI" id="CHEBI:85985"/>
        <dbReference type="ChEBI" id="CHEBI:85986"/>
        <dbReference type="EC" id="3.1.3.45"/>
    </reaction>
</comment>
<dbReference type="CDD" id="cd01630">
    <property type="entry name" value="HAD_KDO-like"/>
    <property type="match status" value="1"/>
</dbReference>
<dbReference type="InterPro" id="IPR010023">
    <property type="entry name" value="KdsC_fam"/>
</dbReference>
<dbReference type="SFLD" id="SFLDG01136">
    <property type="entry name" value="C1.6:_Phosphoserine_Phosphatas"/>
    <property type="match status" value="1"/>
</dbReference>
<dbReference type="PIRSF" id="PIRSF006118">
    <property type="entry name" value="KDO8-P_Ptase"/>
    <property type="match status" value="1"/>
</dbReference>
<dbReference type="SFLD" id="SFLDG01138">
    <property type="entry name" value="C1.6.2:_Deoxy-d-mannose-octulo"/>
    <property type="match status" value="1"/>
</dbReference>
<dbReference type="PANTHER" id="PTHR21485:SF3">
    <property type="entry name" value="N-ACYLNEURAMINATE CYTIDYLYLTRANSFERASE"/>
    <property type="match status" value="1"/>
</dbReference>
<dbReference type="InterPro" id="IPR036412">
    <property type="entry name" value="HAD-like_sf"/>
</dbReference>
<dbReference type="EMBL" id="MFTC01000098">
    <property type="protein sequence ID" value="OGI49446.1"/>
    <property type="molecule type" value="Genomic_DNA"/>
</dbReference>
<keyword evidence="9 11" id="KW-0460">Magnesium</keyword>
<gene>
    <name evidence="12" type="ORF">A3A87_08485</name>
</gene>
<dbReference type="EC" id="3.1.3.45" evidence="5"/>
<dbReference type="AlphaFoldDB" id="A0A1F6TWI1"/>
<proteinExistence type="inferred from homology"/>
<feature type="binding site" evidence="11">
    <location>
        <position position="121"/>
    </location>
    <ligand>
        <name>Mg(2+)</name>
        <dbReference type="ChEBI" id="CHEBI:18420"/>
    </ligand>
</feature>
<keyword evidence="7 11" id="KW-0479">Metal-binding</keyword>